<protein>
    <recommendedName>
        <fullName evidence="4">3-methyladenine DNA glycosylase</fullName>
    </recommendedName>
</protein>
<evidence type="ECO:0000313" key="3">
    <source>
        <dbReference type="Proteomes" id="UP000196581"/>
    </source>
</evidence>
<evidence type="ECO:0000256" key="1">
    <source>
        <dbReference type="SAM" id="SignalP"/>
    </source>
</evidence>
<evidence type="ECO:0008006" key="4">
    <source>
        <dbReference type="Google" id="ProtNLM"/>
    </source>
</evidence>
<feature type="signal peptide" evidence="1">
    <location>
        <begin position="1"/>
        <end position="16"/>
    </location>
</feature>
<keyword evidence="3" id="KW-1185">Reference proteome</keyword>
<reference evidence="3" key="1">
    <citation type="submission" date="2017-02" db="EMBL/GenBank/DDBJ databases">
        <authorList>
            <person name="Dridi B."/>
        </authorList>
    </citation>
    <scope>NUCLEOTIDE SEQUENCE [LARGE SCALE GENOMIC DNA]</scope>
    <source>
        <strain evidence="3">B Co 03.10</strain>
    </source>
</reference>
<keyword evidence="1" id="KW-0732">Signal</keyword>
<name>A0A1X6XK29_9MICO</name>
<gene>
    <name evidence="2" type="ORF">FM105_11120</name>
</gene>
<organism evidence="2 3">
    <name type="scientific">Brevibacterium yomogidense</name>
    <dbReference type="NCBI Taxonomy" id="946573"/>
    <lineage>
        <taxon>Bacteria</taxon>
        <taxon>Bacillati</taxon>
        <taxon>Actinomycetota</taxon>
        <taxon>Actinomycetes</taxon>
        <taxon>Micrococcales</taxon>
        <taxon>Brevibacteriaceae</taxon>
        <taxon>Brevibacterium</taxon>
    </lineage>
</organism>
<dbReference type="RefSeq" id="WP_256970349.1">
    <property type="nucleotide sequence ID" value="NZ_FWFF01000017.1"/>
</dbReference>
<dbReference type="AlphaFoldDB" id="A0A1X6XK29"/>
<accession>A0A1X6XK29</accession>
<sequence length="340" mass="37068">MSTPAVLTSTVLSASAAAQLAADHAAAVHERTAAHLARRARGEKHPVEDFLHTYYPFTPGQLSTWHPGAGVVVQADDHGSAFLSELAGRKWYRAVDPARASAAVPLVRASPTSEAGSPPQAAPASAAPVTVDLASWRTARGDGALFIRDLLARTLEREGTFGCFGLHEWAMVYKQSPDEVRHDQVPLRLTHAQTDTVVESHRVRCSHFDAFRFFTPEARPLNELAPTRDTMQEMEQPGCLHGGMDLYKWAMKLGPIVPSDVTLAAFDLARDIRTLDMEASPYDVRDWGYGVVAIETTAGKAEYVRRQRGFADRGNEIRRRLITAIDTALADEAAALDTGC</sequence>
<feature type="chain" id="PRO_5038577100" description="3-methyladenine DNA glycosylase" evidence="1">
    <location>
        <begin position="17"/>
        <end position="340"/>
    </location>
</feature>
<evidence type="ECO:0000313" key="2">
    <source>
        <dbReference type="EMBL" id="SLM99458.1"/>
    </source>
</evidence>
<dbReference type="Proteomes" id="UP000196581">
    <property type="component" value="Unassembled WGS sequence"/>
</dbReference>
<proteinExistence type="predicted"/>
<dbReference type="EMBL" id="FWFF01000017">
    <property type="protein sequence ID" value="SLM99458.1"/>
    <property type="molecule type" value="Genomic_DNA"/>
</dbReference>